<name>A0A8H4RQZ3_9HELO</name>
<feature type="domain" description="EthD" evidence="2">
    <location>
        <begin position="37"/>
        <end position="130"/>
    </location>
</feature>
<dbReference type="Proteomes" id="UP000566819">
    <property type="component" value="Unassembled WGS sequence"/>
</dbReference>
<proteinExistence type="inferred from homology"/>
<reference evidence="3 4" key="1">
    <citation type="submission" date="2020-03" db="EMBL/GenBank/DDBJ databases">
        <title>Draft Genome Sequence of Cudoniella acicularis.</title>
        <authorList>
            <person name="Buettner E."/>
            <person name="Kellner H."/>
        </authorList>
    </citation>
    <scope>NUCLEOTIDE SEQUENCE [LARGE SCALE GENOMIC DNA]</scope>
    <source>
        <strain evidence="3 4">DSM 108380</strain>
    </source>
</reference>
<comment type="caution">
    <text evidence="3">The sequence shown here is derived from an EMBL/GenBank/DDBJ whole genome shotgun (WGS) entry which is preliminary data.</text>
</comment>
<dbReference type="InterPro" id="IPR009799">
    <property type="entry name" value="EthD_dom"/>
</dbReference>
<evidence type="ECO:0000313" key="3">
    <source>
        <dbReference type="EMBL" id="KAF4633723.1"/>
    </source>
</evidence>
<evidence type="ECO:0000313" key="4">
    <source>
        <dbReference type="Proteomes" id="UP000566819"/>
    </source>
</evidence>
<dbReference type="EMBL" id="JAAMPI010000237">
    <property type="protein sequence ID" value="KAF4633723.1"/>
    <property type="molecule type" value="Genomic_DNA"/>
</dbReference>
<organism evidence="3 4">
    <name type="scientific">Cudoniella acicularis</name>
    <dbReference type="NCBI Taxonomy" id="354080"/>
    <lineage>
        <taxon>Eukaryota</taxon>
        <taxon>Fungi</taxon>
        <taxon>Dikarya</taxon>
        <taxon>Ascomycota</taxon>
        <taxon>Pezizomycotina</taxon>
        <taxon>Leotiomycetes</taxon>
        <taxon>Helotiales</taxon>
        <taxon>Tricladiaceae</taxon>
        <taxon>Cudoniella</taxon>
    </lineage>
</organism>
<keyword evidence="4" id="KW-1185">Reference proteome</keyword>
<protein>
    <recommendedName>
        <fullName evidence="2">EthD domain-containing protein</fullName>
    </recommendedName>
</protein>
<accession>A0A8H4RQZ3</accession>
<dbReference type="OrthoDB" id="3454835at2759"/>
<dbReference type="SUPFAM" id="SSF54909">
    <property type="entry name" value="Dimeric alpha+beta barrel"/>
    <property type="match status" value="1"/>
</dbReference>
<dbReference type="Gene3D" id="3.30.70.100">
    <property type="match status" value="1"/>
</dbReference>
<dbReference type="InterPro" id="IPR011008">
    <property type="entry name" value="Dimeric_a/b-barrel"/>
</dbReference>
<dbReference type="Pfam" id="PF07110">
    <property type="entry name" value="EthD"/>
    <property type="match status" value="1"/>
</dbReference>
<dbReference type="GO" id="GO:0016491">
    <property type="term" value="F:oxidoreductase activity"/>
    <property type="evidence" value="ECO:0007669"/>
    <property type="project" value="InterPro"/>
</dbReference>
<evidence type="ECO:0000259" key="2">
    <source>
        <dbReference type="Pfam" id="PF07110"/>
    </source>
</evidence>
<dbReference type="AlphaFoldDB" id="A0A8H4RQZ3"/>
<evidence type="ECO:0000256" key="1">
    <source>
        <dbReference type="ARBA" id="ARBA00005986"/>
    </source>
</evidence>
<sequence length="167" mass="19172">MTLTKIDHKFKYPQLSYDAQKNTQPCIKLSFYFNKLPEVSYEQLYGHWSTVHADLTVAAKGFGLCKIQRYVQLAQTSEFKKKAKELTGIHMLEFDGCSEIWVKTWDDWMRFFKSDEYAQAMNPDCKYFMAMPITVYCGEENVIYGEAIPGMGGKDGIVGKVDEAIAM</sequence>
<comment type="similarity">
    <text evidence="1">Belongs to the tpcK family.</text>
</comment>
<gene>
    <name evidence="3" type="ORF">G7Y89_g4393</name>
</gene>